<dbReference type="Ensembl" id="ENSAPET00000001126.1">
    <property type="protein sequence ID" value="ENSAPEP00000001101.1"/>
    <property type="gene ID" value="ENSAPEG00000000823.1"/>
</dbReference>
<reference evidence="1" key="3">
    <citation type="submission" date="2025-09" db="UniProtKB">
        <authorList>
            <consortium name="Ensembl"/>
        </authorList>
    </citation>
    <scope>IDENTIFICATION</scope>
</reference>
<proteinExistence type="predicted"/>
<dbReference type="Proteomes" id="UP000265080">
    <property type="component" value="Chromosome 15"/>
</dbReference>
<name>A0A3P8RLP1_AMPPE</name>
<sequence>MFAKQSGKVRFAFPSYVFLIPLKHQAVWLQDGKKIHKRWWGCCATGLAWPGFRGRMSRRTRRTADIKSCAWSPRTPPPHQTRSRMAAASSAHCSHNSCVKSTGRGAAHPASAFKIKHTVRGLKSSKLGISASVKCRLIWLCCLKVTPLIFQDRYTHSVYLPHSWL</sequence>
<dbReference type="AlphaFoldDB" id="A0A3P8RLP1"/>
<organism evidence="1 2">
    <name type="scientific">Amphiprion percula</name>
    <name type="common">Orange clownfish</name>
    <name type="synonym">Lutjanus percula</name>
    <dbReference type="NCBI Taxonomy" id="161767"/>
    <lineage>
        <taxon>Eukaryota</taxon>
        <taxon>Metazoa</taxon>
        <taxon>Chordata</taxon>
        <taxon>Craniata</taxon>
        <taxon>Vertebrata</taxon>
        <taxon>Euteleostomi</taxon>
        <taxon>Actinopterygii</taxon>
        <taxon>Neopterygii</taxon>
        <taxon>Teleostei</taxon>
        <taxon>Neoteleostei</taxon>
        <taxon>Acanthomorphata</taxon>
        <taxon>Ovalentaria</taxon>
        <taxon>Pomacentridae</taxon>
        <taxon>Amphiprion</taxon>
    </lineage>
</organism>
<evidence type="ECO:0000313" key="1">
    <source>
        <dbReference type="Ensembl" id="ENSAPEP00000001101.1"/>
    </source>
</evidence>
<evidence type="ECO:0000313" key="2">
    <source>
        <dbReference type="Proteomes" id="UP000265080"/>
    </source>
</evidence>
<accession>A0A3P8RLP1</accession>
<reference evidence="1 2" key="1">
    <citation type="submission" date="2018-03" db="EMBL/GenBank/DDBJ databases">
        <title>Finding Nemo's genes: A chromosome-scale reference assembly of the genome of the orange clownfish Amphiprion percula.</title>
        <authorList>
            <person name="Lehmann R."/>
        </authorList>
    </citation>
    <scope>NUCLEOTIDE SEQUENCE</scope>
</reference>
<reference evidence="1" key="2">
    <citation type="submission" date="2025-08" db="UniProtKB">
        <authorList>
            <consortium name="Ensembl"/>
        </authorList>
    </citation>
    <scope>IDENTIFICATION</scope>
</reference>
<keyword evidence="2" id="KW-1185">Reference proteome</keyword>
<protein>
    <submittedName>
        <fullName evidence="1">Uncharacterized protein</fullName>
    </submittedName>
</protein>